<proteinExistence type="inferred from homology"/>
<feature type="binding site" description="axial binding residue" evidence="12">
    <location>
        <position position="13"/>
    </location>
    <ligand>
        <name>Fe-coproporphyrin III</name>
        <dbReference type="ChEBI" id="CHEBI:68438"/>
    </ligand>
    <ligandPart>
        <name>Fe</name>
        <dbReference type="ChEBI" id="CHEBI:18248"/>
    </ligandPart>
</feature>
<evidence type="ECO:0000256" key="11">
    <source>
        <dbReference type="ARBA" id="ARBA00024536"/>
    </source>
</evidence>
<comment type="caution">
    <text evidence="14">The sequence shown here is derived from an EMBL/GenBank/DDBJ whole genome shotgun (WGS) entry which is preliminary data.</text>
</comment>
<keyword evidence="9 12" id="KW-0456">Lyase</keyword>
<comment type="subcellular location">
    <subcellularLocation>
        <location evidence="12 13">Cytoplasm</location>
    </subcellularLocation>
</comment>
<keyword evidence="8 12" id="KW-0350">Heme biosynthesis</keyword>
<keyword evidence="6 12" id="KW-0479">Metal-binding</keyword>
<dbReference type="GO" id="GO:0006783">
    <property type="term" value="P:heme biosynthetic process"/>
    <property type="evidence" value="ECO:0007669"/>
    <property type="project" value="UniProtKB-UniRule"/>
</dbReference>
<dbReference type="AlphaFoldDB" id="A0A5J4JL98"/>
<evidence type="ECO:0000256" key="8">
    <source>
        <dbReference type="ARBA" id="ARBA00023133"/>
    </source>
</evidence>
<reference evidence="14 15" key="1">
    <citation type="submission" date="2019-09" db="EMBL/GenBank/DDBJ databases">
        <title>Draft genome sequence of Bacillus sp. JC-7.</title>
        <authorList>
            <person name="Tanaka N."/>
            <person name="Shiwa Y."/>
            <person name="Fujita N."/>
            <person name="Tanasupawat S."/>
        </authorList>
    </citation>
    <scope>NUCLEOTIDE SEQUENCE [LARGE SCALE GENOMIC DNA]</scope>
    <source>
        <strain evidence="14 15">JC-7</strain>
    </source>
</reference>
<organism evidence="14 15">
    <name type="scientific">Weizmannia acidilactici</name>
    <dbReference type="NCBI Taxonomy" id="2607726"/>
    <lineage>
        <taxon>Bacteria</taxon>
        <taxon>Bacillati</taxon>
        <taxon>Bacillota</taxon>
        <taxon>Bacilli</taxon>
        <taxon>Bacillales</taxon>
        <taxon>Bacillaceae</taxon>
        <taxon>Heyndrickxia</taxon>
    </lineage>
</organism>
<evidence type="ECO:0000256" key="4">
    <source>
        <dbReference type="ARBA" id="ARBA00019484"/>
    </source>
</evidence>
<comment type="catalytic activity">
    <reaction evidence="11">
        <text>Fe-coproporphyrin III + 2 H(+) = coproporphyrin III + Fe(2+)</text>
        <dbReference type="Rhea" id="RHEA:49572"/>
        <dbReference type="ChEBI" id="CHEBI:15378"/>
        <dbReference type="ChEBI" id="CHEBI:29033"/>
        <dbReference type="ChEBI" id="CHEBI:68438"/>
        <dbReference type="ChEBI" id="CHEBI:131725"/>
        <dbReference type="EC" id="4.99.1.9"/>
    </reaction>
    <physiologicalReaction direction="right-to-left" evidence="11">
        <dbReference type="Rhea" id="RHEA:49574"/>
    </physiologicalReaction>
</comment>
<evidence type="ECO:0000256" key="1">
    <source>
        <dbReference type="ARBA" id="ARBA00004744"/>
    </source>
</evidence>
<evidence type="ECO:0000256" key="7">
    <source>
        <dbReference type="ARBA" id="ARBA00023004"/>
    </source>
</evidence>
<feature type="binding site" evidence="12">
    <location>
        <begin position="46"/>
        <end position="47"/>
    </location>
    <ligand>
        <name>Fe-coproporphyrin III</name>
        <dbReference type="ChEBI" id="CHEBI:68438"/>
    </ligand>
</feature>
<evidence type="ECO:0000256" key="9">
    <source>
        <dbReference type="ARBA" id="ARBA00023239"/>
    </source>
</evidence>
<dbReference type="CDD" id="cd03411">
    <property type="entry name" value="Ferrochelatase_N"/>
    <property type="match status" value="1"/>
</dbReference>
<accession>A0A5J4JL98</accession>
<keyword evidence="10 12" id="KW-0627">Porphyrin biosynthesis</keyword>
<sequence>MTKKKIGLLVMAYGTPYKEDDIERYYTHIRHGRRPTDEMLEDLKYRYKAIGGLSPLAKTTEKQAYALEARLNGLQDQLEFKVYIGLKHIEPFIEDTVAKMHEDGIEESVSIVLAPHYSVFSVKSYNTRAKETAEKLGGPAIHSIESWYDEPKFIQFWADQLKKTYATMSEEEREASCLIVSAHSLPEKILQYGDPYPYQIQKTAELIAEAAGIQHYAIGWQSAGNTPDPWLGPDVQDLTRDLFEKHHYKAFVYAPVGFVAEHLEVLYDNDYECKTVCKAVGTAYYRPEMPNDNPAFIDALADVVLKQAEKWMHPARKF</sequence>
<dbReference type="Proteomes" id="UP000391919">
    <property type="component" value="Unassembled WGS sequence"/>
</dbReference>
<dbReference type="InterPro" id="IPR033644">
    <property type="entry name" value="Ferrochelatase_C"/>
</dbReference>
<evidence type="ECO:0000256" key="13">
    <source>
        <dbReference type="RuleBase" id="RU000607"/>
    </source>
</evidence>
<dbReference type="Pfam" id="PF00762">
    <property type="entry name" value="Ferrochelatase"/>
    <property type="match status" value="1"/>
</dbReference>
<comment type="similarity">
    <text evidence="2 12 13">Belongs to the ferrochelatase family.</text>
</comment>
<dbReference type="GO" id="GO:0004325">
    <property type="term" value="F:ferrochelatase activity"/>
    <property type="evidence" value="ECO:0007669"/>
    <property type="project" value="UniProtKB-UniRule"/>
</dbReference>
<evidence type="ECO:0000256" key="6">
    <source>
        <dbReference type="ARBA" id="ARBA00022723"/>
    </source>
</evidence>
<dbReference type="PROSITE" id="PS00534">
    <property type="entry name" value="FERROCHELATASE"/>
    <property type="match status" value="1"/>
</dbReference>
<comment type="function">
    <text evidence="12 13">Involved in coproporphyrin-dependent heme b biosynthesis. Catalyzes the insertion of ferrous iron into coproporphyrin III to form Fe-coproporphyrin III.</text>
</comment>
<evidence type="ECO:0000256" key="5">
    <source>
        <dbReference type="ARBA" id="ARBA00022490"/>
    </source>
</evidence>
<dbReference type="SUPFAM" id="SSF53800">
    <property type="entry name" value="Chelatase"/>
    <property type="match status" value="1"/>
</dbReference>
<dbReference type="HAMAP" id="MF_00323">
    <property type="entry name" value="Ferrochelatase"/>
    <property type="match status" value="1"/>
</dbReference>
<dbReference type="UniPathway" id="UPA00252"/>
<dbReference type="EMBL" id="BKZQ01000037">
    <property type="protein sequence ID" value="GER71147.1"/>
    <property type="molecule type" value="Genomic_DNA"/>
</dbReference>
<dbReference type="GO" id="GO:0005737">
    <property type="term" value="C:cytoplasm"/>
    <property type="evidence" value="ECO:0007669"/>
    <property type="project" value="UniProtKB-SubCell"/>
</dbReference>
<evidence type="ECO:0000313" key="15">
    <source>
        <dbReference type="Proteomes" id="UP000391919"/>
    </source>
</evidence>
<comment type="pathway">
    <text evidence="1 12 13">Porphyrin-containing compound metabolism; protoheme biosynthesis.</text>
</comment>
<dbReference type="GO" id="GO:0046872">
    <property type="term" value="F:metal ion binding"/>
    <property type="evidence" value="ECO:0007669"/>
    <property type="project" value="UniProtKB-UniRule"/>
</dbReference>
<evidence type="ECO:0000313" key="14">
    <source>
        <dbReference type="EMBL" id="GER71147.1"/>
    </source>
</evidence>
<evidence type="ECO:0000256" key="2">
    <source>
        <dbReference type="ARBA" id="ARBA00007718"/>
    </source>
</evidence>
<dbReference type="EC" id="4.99.1.9" evidence="3 12"/>
<keyword evidence="15" id="KW-1185">Reference proteome</keyword>
<dbReference type="InterPro" id="IPR001015">
    <property type="entry name" value="Ferrochelatase"/>
</dbReference>
<name>A0A5J4JL98_9BACI</name>
<dbReference type="Gene3D" id="3.40.50.1400">
    <property type="match status" value="2"/>
</dbReference>
<dbReference type="RefSeq" id="WP_151681709.1">
    <property type="nucleotide sequence ID" value="NZ_BKZP01000002.1"/>
</dbReference>
<evidence type="ECO:0000256" key="3">
    <source>
        <dbReference type="ARBA" id="ARBA00013215"/>
    </source>
</evidence>
<dbReference type="NCBIfam" id="NF009095">
    <property type="entry name" value="PRK12435.1"/>
    <property type="match status" value="1"/>
</dbReference>
<dbReference type="PANTHER" id="PTHR11108:SF1">
    <property type="entry name" value="FERROCHELATASE, MITOCHONDRIAL"/>
    <property type="match status" value="1"/>
</dbReference>
<dbReference type="InterPro" id="IPR033659">
    <property type="entry name" value="Ferrochelatase_N"/>
</dbReference>
<dbReference type="NCBIfam" id="TIGR00109">
    <property type="entry name" value="hemH"/>
    <property type="match status" value="1"/>
</dbReference>
<dbReference type="PANTHER" id="PTHR11108">
    <property type="entry name" value="FERROCHELATASE"/>
    <property type="match status" value="1"/>
</dbReference>
<feature type="binding site" evidence="12">
    <location>
        <position position="125"/>
    </location>
    <ligand>
        <name>Fe-coproporphyrin III</name>
        <dbReference type="ChEBI" id="CHEBI:68438"/>
    </ligand>
</feature>
<keyword evidence="5 12" id="KW-0963">Cytoplasm</keyword>
<feature type="binding site" evidence="12">
    <location>
        <position position="183"/>
    </location>
    <ligand>
        <name>Fe(2+)</name>
        <dbReference type="ChEBI" id="CHEBI:29033"/>
    </ligand>
</feature>
<dbReference type="CDD" id="cd00419">
    <property type="entry name" value="Ferrochelatase_C"/>
    <property type="match status" value="1"/>
</dbReference>
<keyword evidence="7 12" id="KW-0408">Iron</keyword>
<feature type="binding site" evidence="12">
    <location>
        <position position="54"/>
    </location>
    <ligand>
        <name>Fe-coproporphyrin III</name>
        <dbReference type="ChEBI" id="CHEBI:68438"/>
    </ligand>
</feature>
<dbReference type="FunFam" id="3.40.50.1400:FF:000009">
    <property type="entry name" value="Ferrochelatase"/>
    <property type="match status" value="1"/>
</dbReference>
<feature type="binding site" evidence="12">
    <location>
        <position position="30"/>
    </location>
    <ligand>
        <name>Fe-coproporphyrin III</name>
        <dbReference type="ChEBI" id="CHEBI:68438"/>
    </ligand>
</feature>
<gene>
    <name evidence="14" type="primary">hemH</name>
    <name evidence="12" type="synonym">cpfC</name>
    <name evidence="14" type="ORF">BpJC7_24500</name>
</gene>
<evidence type="ECO:0000256" key="10">
    <source>
        <dbReference type="ARBA" id="ARBA00023244"/>
    </source>
</evidence>
<feature type="binding site" evidence="12">
    <location>
        <position position="264"/>
    </location>
    <ligand>
        <name>Fe(2+)</name>
        <dbReference type="ChEBI" id="CHEBI:29033"/>
    </ligand>
</feature>
<protein>
    <recommendedName>
        <fullName evidence="4 12">Coproporphyrin III ferrochelatase</fullName>
        <ecNumber evidence="3 12">4.99.1.9</ecNumber>
    </recommendedName>
</protein>
<evidence type="ECO:0000256" key="12">
    <source>
        <dbReference type="HAMAP-Rule" id="MF_00323"/>
    </source>
</evidence>
<dbReference type="InterPro" id="IPR019772">
    <property type="entry name" value="Ferrochelatase_AS"/>
</dbReference>